<feature type="transmembrane region" description="Helical" evidence="5">
    <location>
        <begin position="183"/>
        <end position="205"/>
    </location>
</feature>
<dbReference type="AlphaFoldDB" id="A0A0A1H0B2"/>
<organism evidence="7 8">
    <name type="scientific">Paucilactobacillus hokkaidonensis JCM 18461</name>
    <dbReference type="NCBI Taxonomy" id="1291742"/>
    <lineage>
        <taxon>Bacteria</taxon>
        <taxon>Bacillati</taxon>
        <taxon>Bacillota</taxon>
        <taxon>Bacilli</taxon>
        <taxon>Lactobacillales</taxon>
        <taxon>Lactobacillaceae</taxon>
        <taxon>Paucilactobacillus</taxon>
    </lineage>
</organism>
<feature type="domain" description="ABC transmembrane type-1" evidence="6">
    <location>
        <begin position="182"/>
        <end position="274"/>
    </location>
</feature>
<comment type="subcellular location">
    <subcellularLocation>
        <location evidence="1">Cell membrane</location>
        <topology evidence="1">Multi-pass membrane protein</topology>
    </subcellularLocation>
</comment>
<dbReference type="KEGG" id="lho:LOOC260_121990"/>
<dbReference type="GO" id="GO:0005886">
    <property type="term" value="C:plasma membrane"/>
    <property type="evidence" value="ECO:0007669"/>
    <property type="project" value="UniProtKB-SubCell"/>
</dbReference>
<accession>A0A0A1H0B2</accession>
<proteinExistence type="predicted"/>
<evidence type="ECO:0000256" key="1">
    <source>
        <dbReference type="ARBA" id="ARBA00004651"/>
    </source>
</evidence>
<keyword evidence="3 5" id="KW-1133">Transmembrane helix</keyword>
<feature type="transmembrane region" description="Helical" evidence="5">
    <location>
        <begin position="253"/>
        <end position="274"/>
    </location>
</feature>
<dbReference type="PANTHER" id="PTHR43394:SF1">
    <property type="entry name" value="ATP-BINDING CASSETTE SUB-FAMILY B MEMBER 10, MITOCHONDRIAL"/>
    <property type="match status" value="1"/>
</dbReference>
<dbReference type="PROSITE" id="PS50929">
    <property type="entry name" value="ABC_TM1F"/>
    <property type="match status" value="1"/>
</dbReference>
<evidence type="ECO:0000256" key="2">
    <source>
        <dbReference type="ARBA" id="ARBA00022692"/>
    </source>
</evidence>
<sequence length="282" mass="30995">MNDTARALKFFYLYLKKYKLQFLVIAVFVLAATYLQVAAPVVLGDAITHLTTYVTDFFTHQHSADAIKALKKIAASAVQSQDALQSIAAKMSQSTGHSIDWTTLTNSNVPQQVLSSLPKGTTINGLQKLAAMPTNWHHLTDANVPASILSSLPKGTTISSLHHVALSAPASKATFFASMWKLFSFYVMTGVAQLIYSLLFARIVAHSTNRMRKGLFGKLERMTIAYFDRHEDGDILARFTSDLDNIQNTLNQAAVNVTTNVALFIGVLISGWYLRPLNLIAD</sequence>
<feature type="transmembrane region" description="Helical" evidence="5">
    <location>
        <begin position="20"/>
        <end position="43"/>
    </location>
</feature>
<dbReference type="Proteomes" id="UP000031620">
    <property type="component" value="Chromosome"/>
</dbReference>
<dbReference type="GO" id="GO:0015421">
    <property type="term" value="F:ABC-type oligopeptide transporter activity"/>
    <property type="evidence" value="ECO:0007669"/>
    <property type="project" value="TreeGrafter"/>
</dbReference>
<dbReference type="InterPro" id="IPR036640">
    <property type="entry name" value="ABC1_TM_sf"/>
</dbReference>
<name>A0A0A1H0B2_9LACO</name>
<reference evidence="7 8" key="1">
    <citation type="submission" date="2014-11" db="EMBL/GenBank/DDBJ databases">
        <title>Complete genome sequence and analysis of Lactobacillus hokkaidonensis LOOC260T.</title>
        <authorList>
            <person name="Tanizawa Y."/>
            <person name="Tohno M."/>
            <person name="Kaminuma E."/>
            <person name="Nakamura Y."/>
            <person name="Arita M."/>
        </authorList>
    </citation>
    <scope>NUCLEOTIDE SEQUENCE [LARGE SCALE GENOMIC DNA]</scope>
    <source>
        <strain evidence="7 8">LOOC260</strain>
    </source>
</reference>
<dbReference type="EMBL" id="AP014680">
    <property type="protein sequence ID" value="BAP86704.1"/>
    <property type="molecule type" value="Genomic_DNA"/>
</dbReference>
<dbReference type="STRING" id="1291742.LOOC260_121990"/>
<dbReference type="Pfam" id="PF00664">
    <property type="entry name" value="ABC_membrane"/>
    <property type="match status" value="1"/>
</dbReference>
<keyword evidence="4 5" id="KW-0472">Membrane</keyword>
<dbReference type="PANTHER" id="PTHR43394">
    <property type="entry name" value="ATP-DEPENDENT PERMEASE MDL1, MITOCHONDRIAL"/>
    <property type="match status" value="1"/>
</dbReference>
<evidence type="ECO:0000313" key="8">
    <source>
        <dbReference type="Proteomes" id="UP000031620"/>
    </source>
</evidence>
<dbReference type="InterPro" id="IPR011527">
    <property type="entry name" value="ABC1_TM_dom"/>
</dbReference>
<evidence type="ECO:0000256" key="3">
    <source>
        <dbReference type="ARBA" id="ARBA00022989"/>
    </source>
</evidence>
<keyword evidence="2 5" id="KW-0812">Transmembrane</keyword>
<dbReference type="Gene3D" id="1.20.1560.10">
    <property type="entry name" value="ABC transporter type 1, transmembrane domain"/>
    <property type="match status" value="1"/>
</dbReference>
<dbReference type="SUPFAM" id="SSF90123">
    <property type="entry name" value="ABC transporter transmembrane region"/>
    <property type="match status" value="1"/>
</dbReference>
<evidence type="ECO:0000259" key="6">
    <source>
        <dbReference type="PROSITE" id="PS50929"/>
    </source>
</evidence>
<gene>
    <name evidence="7" type="ORF">LOOC260_121990</name>
</gene>
<evidence type="ECO:0000256" key="4">
    <source>
        <dbReference type="ARBA" id="ARBA00023136"/>
    </source>
</evidence>
<dbReference type="HOGENOM" id="CLU_986216_0_0_9"/>
<evidence type="ECO:0000313" key="7">
    <source>
        <dbReference type="EMBL" id="BAP86704.1"/>
    </source>
</evidence>
<dbReference type="GO" id="GO:0005524">
    <property type="term" value="F:ATP binding"/>
    <property type="evidence" value="ECO:0007669"/>
    <property type="project" value="InterPro"/>
</dbReference>
<evidence type="ECO:0000256" key="5">
    <source>
        <dbReference type="SAM" id="Phobius"/>
    </source>
</evidence>
<protein>
    <submittedName>
        <fullName evidence="7">ABC transporter ATP binding and permease components</fullName>
    </submittedName>
</protein>
<dbReference type="InterPro" id="IPR039421">
    <property type="entry name" value="Type_1_exporter"/>
</dbReference>